<evidence type="ECO:0000256" key="1">
    <source>
        <dbReference type="ARBA" id="ARBA00022679"/>
    </source>
</evidence>
<proteinExistence type="inferred from homology"/>
<dbReference type="PANTHER" id="PTHR23359">
    <property type="entry name" value="NUCLEOTIDE KINASE"/>
    <property type="match status" value="1"/>
</dbReference>
<keyword evidence="6" id="KW-1185">Reference proteome</keyword>
<evidence type="ECO:0000256" key="4">
    <source>
        <dbReference type="RuleBase" id="RU003330"/>
    </source>
</evidence>
<accession>A0A428UXQ4</accession>
<dbReference type="HAMAP" id="MF_00235">
    <property type="entry name" value="Adenylate_kinase_Adk"/>
    <property type="match status" value="1"/>
</dbReference>
<dbReference type="PRINTS" id="PR00094">
    <property type="entry name" value="ADENYLTKNASE"/>
</dbReference>
<keyword evidence="3 4" id="KW-0418">Kinase</keyword>
<keyword evidence="1 4" id="KW-0808">Transferase</keyword>
<comment type="similarity">
    <text evidence="4">Belongs to the adenylate kinase family.</text>
</comment>
<sequence>MTEPKLIPTSEELILIGMLGGPGAGKSSQCRLLAQVFEVEHVSVGDLLRAEMNREGSQHAAIIRGNMMEGTIGPKELTVGLLKSHIRQRAEQGMRVFIIDGKYTHLTLFYSTLTLQPGFPRNLLQLQHFEVEVGAFKWLIYLDCPEETLIQRLLPRGRFDDGVETIRGRLRTFRMITSEVIEYFQMVGRLKALNGDQTMATVHEQLTGVVSEVAELRQTYELVQKGL</sequence>
<dbReference type="InterPro" id="IPR000850">
    <property type="entry name" value="Adenylat/UMP-CMP_kin"/>
</dbReference>
<keyword evidence="2" id="KW-0547">Nucleotide-binding</keyword>
<evidence type="ECO:0000313" key="6">
    <source>
        <dbReference type="Proteomes" id="UP000288429"/>
    </source>
</evidence>
<dbReference type="GO" id="GO:0005524">
    <property type="term" value="F:ATP binding"/>
    <property type="evidence" value="ECO:0007669"/>
    <property type="project" value="InterPro"/>
</dbReference>
<dbReference type="Proteomes" id="UP000288429">
    <property type="component" value="Unassembled WGS sequence"/>
</dbReference>
<comment type="caution">
    <text evidence="5">The sequence shown here is derived from an EMBL/GenBank/DDBJ whole genome shotgun (WGS) entry which is preliminary data.</text>
</comment>
<dbReference type="GO" id="GO:0019205">
    <property type="term" value="F:nucleobase-containing compound kinase activity"/>
    <property type="evidence" value="ECO:0007669"/>
    <property type="project" value="InterPro"/>
</dbReference>
<dbReference type="SUPFAM" id="SSF52540">
    <property type="entry name" value="P-loop containing nucleoside triphosphate hydrolases"/>
    <property type="match status" value="1"/>
</dbReference>
<dbReference type="GO" id="GO:0006139">
    <property type="term" value="P:nucleobase-containing compound metabolic process"/>
    <property type="evidence" value="ECO:0007669"/>
    <property type="project" value="InterPro"/>
</dbReference>
<dbReference type="CDD" id="cd01428">
    <property type="entry name" value="ADK"/>
    <property type="match status" value="1"/>
</dbReference>
<evidence type="ECO:0000313" key="5">
    <source>
        <dbReference type="EMBL" id="RSM19091.1"/>
    </source>
</evidence>
<protein>
    <submittedName>
        <fullName evidence="5">Uncharacterized protein</fullName>
    </submittedName>
</protein>
<organism evidence="5 6">
    <name type="scientific">Fusarium ambrosium</name>
    <dbReference type="NCBI Taxonomy" id="131363"/>
    <lineage>
        <taxon>Eukaryota</taxon>
        <taxon>Fungi</taxon>
        <taxon>Dikarya</taxon>
        <taxon>Ascomycota</taxon>
        <taxon>Pezizomycotina</taxon>
        <taxon>Sordariomycetes</taxon>
        <taxon>Hypocreomycetidae</taxon>
        <taxon>Hypocreales</taxon>
        <taxon>Nectriaceae</taxon>
        <taxon>Fusarium</taxon>
        <taxon>Fusarium solani species complex</taxon>
    </lineage>
</organism>
<dbReference type="Pfam" id="PF13207">
    <property type="entry name" value="AAA_17"/>
    <property type="match status" value="1"/>
</dbReference>
<name>A0A428UXQ4_9HYPO</name>
<gene>
    <name evidence="5" type="ORF">CDV31_002012</name>
</gene>
<evidence type="ECO:0000256" key="3">
    <source>
        <dbReference type="ARBA" id="ARBA00022777"/>
    </source>
</evidence>
<reference evidence="5 6" key="1">
    <citation type="submission" date="2017-06" db="EMBL/GenBank/DDBJ databases">
        <title>Cmopartive genomic analysis of Ambrosia Fusariam Clade fungi.</title>
        <authorList>
            <person name="Stajich J.E."/>
            <person name="Carrillo J."/>
            <person name="Kijimoto T."/>
            <person name="Eskalen A."/>
            <person name="O'Donnell K."/>
            <person name="Kasson M."/>
        </authorList>
    </citation>
    <scope>NUCLEOTIDE SEQUENCE [LARGE SCALE GENOMIC DNA]</scope>
    <source>
        <strain evidence="5 6">NRRL 20438</strain>
    </source>
</reference>
<dbReference type="Gene3D" id="3.40.50.300">
    <property type="entry name" value="P-loop containing nucleotide triphosphate hydrolases"/>
    <property type="match status" value="1"/>
</dbReference>
<evidence type="ECO:0000256" key="2">
    <source>
        <dbReference type="ARBA" id="ARBA00022741"/>
    </source>
</evidence>
<dbReference type="AlphaFoldDB" id="A0A428UXQ4"/>
<dbReference type="InterPro" id="IPR027417">
    <property type="entry name" value="P-loop_NTPase"/>
</dbReference>
<dbReference type="EMBL" id="NIZV01000015">
    <property type="protein sequence ID" value="RSM19091.1"/>
    <property type="molecule type" value="Genomic_DNA"/>
</dbReference>